<feature type="domain" description="HTH araC/xylS-type" evidence="4">
    <location>
        <begin position="183"/>
        <end position="281"/>
    </location>
</feature>
<dbReference type="InterPro" id="IPR013096">
    <property type="entry name" value="Cupin_2"/>
</dbReference>
<evidence type="ECO:0000256" key="1">
    <source>
        <dbReference type="ARBA" id="ARBA00023015"/>
    </source>
</evidence>
<dbReference type="OrthoDB" id="792101at2"/>
<dbReference type="InterPro" id="IPR018060">
    <property type="entry name" value="HTH_AraC"/>
</dbReference>
<dbReference type="PRINTS" id="PR00032">
    <property type="entry name" value="HTHARAC"/>
</dbReference>
<dbReference type="PANTHER" id="PTHR43280:SF27">
    <property type="entry name" value="TRANSCRIPTIONAL REGULATOR MTLR"/>
    <property type="match status" value="1"/>
</dbReference>
<dbReference type="SMART" id="SM00342">
    <property type="entry name" value="HTH_ARAC"/>
    <property type="match status" value="1"/>
</dbReference>
<sequence>MKPIYEPIIQDANTSFKVESYNAESKCDTAGWHIHPEFEIVYVKNGAGVLKIGSKTYDYENGVLVFLAGNIPHSDFGNNEKKDSEEIVVQFSKEFVHDKLALFPEFTRVNNLIQKSRQVIIFEQSIKGELYNNFDDFKTLDNQGKLINFLSILDRLSKSDAYETLFDTINLSRFKKNEIWRLEEAFEYVNNNYHKNISIAKISLQLGFTTNSFCRFFKKMTKRTFIDFVNEFRVGKAVQFFNENNSTVSDVMYKSGFNDRSYFTRQFKRYQGVTPSNYLKLRYGQLAI</sequence>
<keyword evidence="6" id="KW-1185">Reference proteome</keyword>
<dbReference type="Proteomes" id="UP000219048">
    <property type="component" value="Unassembled WGS sequence"/>
</dbReference>
<accession>A0A285MXK1</accession>
<name>A0A285MXK1_9FLAO</name>
<keyword evidence="1" id="KW-0805">Transcription regulation</keyword>
<dbReference type="InterPro" id="IPR009057">
    <property type="entry name" value="Homeodomain-like_sf"/>
</dbReference>
<evidence type="ECO:0000256" key="2">
    <source>
        <dbReference type="ARBA" id="ARBA00023125"/>
    </source>
</evidence>
<dbReference type="Gene3D" id="2.60.120.10">
    <property type="entry name" value="Jelly Rolls"/>
    <property type="match status" value="1"/>
</dbReference>
<evidence type="ECO:0000259" key="4">
    <source>
        <dbReference type="PROSITE" id="PS01124"/>
    </source>
</evidence>
<dbReference type="RefSeq" id="WP_097047346.1">
    <property type="nucleotide sequence ID" value="NZ_OBEH01000008.1"/>
</dbReference>
<dbReference type="EMBL" id="OBEH01000008">
    <property type="protein sequence ID" value="SNZ01904.1"/>
    <property type="molecule type" value="Genomic_DNA"/>
</dbReference>
<evidence type="ECO:0000313" key="6">
    <source>
        <dbReference type="Proteomes" id="UP000219048"/>
    </source>
</evidence>
<dbReference type="InterPro" id="IPR014710">
    <property type="entry name" value="RmlC-like_jellyroll"/>
</dbReference>
<evidence type="ECO:0000256" key="3">
    <source>
        <dbReference type="ARBA" id="ARBA00023163"/>
    </source>
</evidence>
<dbReference type="InterPro" id="IPR011051">
    <property type="entry name" value="RmlC_Cupin_sf"/>
</dbReference>
<gene>
    <name evidence="5" type="ORF">SAMN06265377_3755</name>
</gene>
<protein>
    <submittedName>
        <fullName evidence="5">AraC-type DNA-binding protein</fullName>
    </submittedName>
</protein>
<dbReference type="InterPro" id="IPR020449">
    <property type="entry name" value="Tscrpt_reg_AraC-type_HTH"/>
</dbReference>
<dbReference type="SUPFAM" id="SSF51182">
    <property type="entry name" value="RmlC-like cupins"/>
    <property type="match status" value="1"/>
</dbReference>
<dbReference type="Pfam" id="PF12833">
    <property type="entry name" value="HTH_18"/>
    <property type="match status" value="1"/>
</dbReference>
<dbReference type="PANTHER" id="PTHR43280">
    <property type="entry name" value="ARAC-FAMILY TRANSCRIPTIONAL REGULATOR"/>
    <property type="match status" value="1"/>
</dbReference>
<dbReference type="Pfam" id="PF07883">
    <property type="entry name" value="Cupin_2"/>
    <property type="match status" value="1"/>
</dbReference>
<dbReference type="AlphaFoldDB" id="A0A285MXK1"/>
<dbReference type="GO" id="GO:0003700">
    <property type="term" value="F:DNA-binding transcription factor activity"/>
    <property type="evidence" value="ECO:0007669"/>
    <property type="project" value="InterPro"/>
</dbReference>
<dbReference type="Gene3D" id="1.10.10.60">
    <property type="entry name" value="Homeodomain-like"/>
    <property type="match status" value="2"/>
</dbReference>
<keyword evidence="2 5" id="KW-0238">DNA-binding</keyword>
<proteinExistence type="predicted"/>
<evidence type="ECO:0000313" key="5">
    <source>
        <dbReference type="EMBL" id="SNZ01904.1"/>
    </source>
</evidence>
<reference evidence="6" key="1">
    <citation type="submission" date="2017-09" db="EMBL/GenBank/DDBJ databases">
        <authorList>
            <person name="Varghese N."/>
            <person name="Submissions S."/>
        </authorList>
    </citation>
    <scope>NUCLEOTIDE SEQUENCE [LARGE SCALE GENOMIC DNA]</scope>
    <source>
        <strain evidence="6">DSM 25885</strain>
    </source>
</reference>
<dbReference type="PROSITE" id="PS01124">
    <property type="entry name" value="HTH_ARAC_FAMILY_2"/>
    <property type="match status" value="1"/>
</dbReference>
<dbReference type="GO" id="GO:0043565">
    <property type="term" value="F:sequence-specific DNA binding"/>
    <property type="evidence" value="ECO:0007669"/>
    <property type="project" value="InterPro"/>
</dbReference>
<keyword evidence="3" id="KW-0804">Transcription</keyword>
<organism evidence="5 6">
    <name type="scientific">Flagellimonas pacifica</name>
    <dbReference type="NCBI Taxonomy" id="1247520"/>
    <lineage>
        <taxon>Bacteria</taxon>
        <taxon>Pseudomonadati</taxon>
        <taxon>Bacteroidota</taxon>
        <taxon>Flavobacteriia</taxon>
        <taxon>Flavobacteriales</taxon>
        <taxon>Flavobacteriaceae</taxon>
        <taxon>Flagellimonas</taxon>
    </lineage>
</organism>
<dbReference type="SUPFAM" id="SSF46689">
    <property type="entry name" value="Homeodomain-like"/>
    <property type="match status" value="2"/>
</dbReference>